<dbReference type="InterPro" id="IPR046496">
    <property type="entry name" value="DUF6589"/>
</dbReference>
<dbReference type="AlphaFoldDB" id="A0AAD7C0J9"/>
<feature type="domain" description="DUF6589" evidence="1">
    <location>
        <begin position="21"/>
        <end position="57"/>
    </location>
</feature>
<reference evidence="2" key="1">
    <citation type="submission" date="2023-03" db="EMBL/GenBank/DDBJ databases">
        <title>Massive genome expansion in bonnet fungi (Mycena s.s.) driven by repeated elements and novel gene families across ecological guilds.</title>
        <authorList>
            <consortium name="Lawrence Berkeley National Laboratory"/>
            <person name="Harder C.B."/>
            <person name="Miyauchi S."/>
            <person name="Viragh M."/>
            <person name="Kuo A."/>
            <person name="Thoen E."/>
            <person name="Andreopoulos B."/>
            <person name="Lu D."/>
            <person name="Skrede I."/>
            <person name="Drula E."/>
            <person name="Henrissat B."/>
            <person name="Morin E."/>
            <person name="Kohler A."/>
            <person name="Barry K."/>
            <person name="LaButti K."/>
            <person name="Morin E."/>
            <person name="Salamov A."/>
            <person name="Lipzen A."/>
            <person name="Mereny Z."/>
            <person name="Hegedus B."/>
            <person name="Baldrian P."/>
            <person name="Stursova M."/>
            <person name="Weitz H."/>
            <person name="Taylor A."/>
            <person name="Grigoriev I.V."/>
            <person name="Nagy L.G."/>
            <person name="Martin F."/>
            <person name="Kauserud H."/>
        </authorList>
    </citation>
    <scope>NUCLEOTIDE SEQUENCE</scope>
    <source>
        <strain evidence="2">CBHHK067</strain>
    </source>
</reference>
<dbReference type="Pfam" id="PF20231">
    <property type="entry name" value="DUF6589"/>
    <property type="match status" value="1"/>
</dbReference>
<accession>A0AAD7C0J9</accession>
<dbReference type="Proteomes" id="UP001221757">
    <property type="component" value="Unassembled WGS sequence"/>
</dbReference>
<proteinExistence type="predicted"/>
<keyword evidence="3" id="KW-1185">Reference proteome</keyword>
<evidence type="ECO:0000259" key="1">
    <source>
        <dbReference type="Pfam" id="PF20231"/>
    </source>
</evidence>
<name>A0AAD7C0J9_MYCRO</name>
<sequence>MISCTCAKSPGLYRRRFRPCEDILTTLGMMFRGAGSKNYSTEILHFTHNMKKVWNDNVWAVD</sequence>
<dbReference type="EMBL" id="JARKIE010000469">
    <property type="protein sequence ID" value="KAJ7635637.1"/>
    <property type="molecule type" value="Genomic_DNA"/>
</dbReference>
<evidence type="ECO:0000313" key="2">
    <source>
        <dbReference type="EMBL" id="KAJ7635637.1"/>
    </source>
</evidence>
<gene>
    <name evidence="2" type="ORF">B0H17DRAFT_961398</name>
</gene>
<evidence type="ECO:0000313" key="3">
    <source>
        <dbReference type="Proteomes" id="UP001221757"/>
    </source>
</evidence>
<protein>
    <recommendedName>
        <fullName evidence="1">DUF6589 domain-containing protein</fullName>
    </recommendedName>
</protein>
<organism evidence="2 3">
    <name type="scientific">Mycena rosella</name>
    <name type="common">Pink bonnet</name>
    <name type="synonym">Agaricus rosellus</name>
    <dbReference type="NCBI Taxonomy" id="1033263"/>
    <lineage>
        <taxon>Eukaryota</taxon>
        <taxon>Fungi</taxon>
        <taxon>Dikarya</taxon>
        <taxon>Basidiomycota</taxon>
        <taxon>Agaricomycotina</taxon>
        <taxon>Agaricomycetes</taxon>
        <taxon>Agaricomycetidae</taxon>
        <taxon>Agaricales</taxon>
        <taxon>Marasmiineae</taxon>
        <taxon>Mycenaceae</taxon>
        <taxon>Mycena</taxon>
    </lineage>
</organism>
<comment type="caution">
    <text evidence="2">The sequence shown here is derived from an EMBL/GenBank/DDBJ whole genome shotgun (WGS) entry which is preliminary data.</text>
</comment>